<evidence type="ECO:0000256" key="3">
    <source>
        <dbReference type="PROSITE-ProRule" id="PRU00023"/>
    </source>
</evidence>
<feature type="compositionally biased region" description="Polar residues" evidence="4">
    <location>
        <begin position="502"/>
        <end position="526"/>
    </location>
</feature>
<dbReference type="Proteomes" id="UP000182334">
    <property type="component" value="Chromosome III"/>
</dbReference>
<feature type="region of interest" description="Disordered" evidence="4">
    <location>
        <begin position="502"/>
        <end position="528"/>
    </location>
</feature>
<proteinExistence type="predicted"/>
<dbReference type="Pfam" id="PF12796">
    <property type="entry name" value="Ank_2"/>
    <property type="match status" value="1"/>
</dbReference>
<gene>
    <name evidence="5" type="ORF">SAMEA4029010_CIC11G00000001067</name>
</gene>
<feature type="region of interest" description="Disordered" evidence="4">
    <location>
        <begin position="696"/>
        <end position="746"/>
    </location>
</feature>
<evidence type="ECO:0000256" key="1">
    <source>
        <dbReference type="ARBA" id="ARBA00022737"/>
    </source>
</evidence>
<dbReference type="EMBL" id="LT635758">
    <property type="protein sequence ID" value="SGZ52871.1"/>
    <property type="molecule type" value="Genomic_DNA"/>
</dbReference>
<accession>A0A1L0BN95</accession>
<feature type="region of interest" description="Disordered" evidence="4">
    <location>
        <begin position="567"/>
        <end position="588"/>
    </location>
</feature>
<organism evidence="5 6">
    <name type="scientific">Sungouiella intermedia</name>
    <dbReference type="NCBI Taxonomy" id="45354"/>
    <lineage>
        <taxon>Eukaryota</taxon>
        <taxon>Fungi</taxon>
        <taxon>Dikarya</taxon>
        <taxon>Ascomycota</taxon>
        <taxon>Saccharomycotina</taxon>
        <taxon>Pichiomycetes</taxon>
        <taxon>Metschnikowiaceae</taxon>
        <taxon>Sungouiella</taxon>
    </lineage>
</organism>
<feature type="compositionally biased region" description="Polar residues" evidence="4">
    <location>
        <begin position="370"/>
        <end position="381"/>
    </location>
</feature>
<protein>
    <submittedName>
        <fullName evidence="5">CIC11C00000001067</fullName>
    </submittedName>
</protein>
<keyword evidence="6" id="KW-1185">Reference proteome</keyword>
<evidence type="ECO:0000313" key="5">
    <source>
        <dbReference type="EMBL" id="SGZ52871.1"/>
    </source>
</evidence>
<evidence type="ECO:0000256" key="4">
    <source>
        <dbReference type="SAM" id="MobiDB-lite"/>
    </source>
</evidence>
<sequence>MQEPPQRLRGAIIRGNLPITKRLLARFPELWLNIDPNNHGWCNLHYASYHGNYLVCFHLVSLMNRMRESANVCDLDLITFDNLTVLHMPLMNHHSQTLHFLLQEFSGHRWINHRGGPLSRTPLHYCCVHQFADGLKLLLEFGADWTAQDKNGDTCLHLCFEFGHLDGLEELVKFTATRRLKQYLRESSSSDDEKEVKERDLKERELKEKEFKEKDFKESKGSKMSKVSSDSLSQTKWAIRTAVQDEIAKFENITNNKGWRAEDYSATFEMAKKYNSLKETWIDRAVEEELALRHLTDSDSALSMYVYDPVHDRLAKLSLNSLSSSLHVDTAAGSLTSSLAGDAGVLASPIHLIMQPLLASSRHGSILENLDNSPVPFTSNDITEKKGRQHSRSLPGATPEPIAERPPQTRKRSNTSFAFSLRPPQLLATRTPVLASGSMPPPPVTPLLMEMSKLDLSKTPSLKSVTISPLVRYTKRRSSEDLASDIKTEPKLTRFYTAGNPTSIPTAVTGSPSSAVTPTSTRSPFSLSPHKLIQRQRSASTSNAPKSDSYIAARAAAEAAVRSRGSLFRLPHGPSTEKASKHPPLLKRNASTPVISSFTNMDYASRRMSKQSISDLSRDSLQSNIVLEALSTDGSLDTIDLAAMLIGDSADSSRFVPQVKSSSTTISPEKKLQSSVLFDGDNSNKSDLLFKIPPSQSLGLSNTPKRPSLSQHSTALGNSSNEKISPTNRSLARNVSSISFTRVRDE</sequence>
<dbReference type="AlphaFoldDB" id="A0A1L0BN95"/>
<dbReference type="PROSITE" id="PS50088">
    <property type="entry name" value="ANK_REPEAT"/>
    <property type="match status" value="1"/>
</dbReference>
<dbReference type="InterPro" id="IPR050776">
    <property type="entry name" value="Ank_Repeat/CDKN_Inhibitor"/>
</dbReference>
<keyword evidence="1" id="KW-0677">Repeat</keyword>
<evidence type="ECO:0000256" key="2">
    <source>
        <dbReference type="ARBA" id="ARBA00023043"/>
    </source>
</evidence>
<feature type="repeat" description="ANK" evidence="3">
    <location>
        <begin position="118"/>
        <end position="150"/>
    </location>
</feature>
<dbReference type="PANTHER" id="PTHR24201:SF15">
    <property type="entry name" value="ANKYRIN REPEAT DOMAIN-CONTAINING PROTEIN 66"/>
    <property type="match status" value="1"/>
</dbReference>
<evidence type="ECO:0000313" key="6">
    <source>
        <dbReference type="Proteomes" id="UP000182334"/>
    </source>
</evidence>
<dbReference type="STRING" id="45354.A0A1L0BN95"/>
<dbReference type="Gene3D" id="1.25.40.20">
    <property type="entry name" value="Ankyrin repeat-containing domain"/>
    <property type="match status" value="1"/>
</dbReference>
<dbReference type="InterPro" id="IPR002110">
    <property type="entry name" value="Ankyrin_rpt"/>
</dbReference>
<dbReference type="SMART" id="SM00248">
    <property type="entry name" value="ANK"/>
    <property type="match status" value="4"/>
</dbReference>
<dbReference type="SUPFAM" id="SSF48403">
    <property type="entry name" value="Ankyrin repeat"/>
    <property type="match status" value="1"/>
</dbReference>
<feature type="region of interest" description="Disordered" evidence="4">
    <location>
        <begin position="370"/>
        <end position="418"/>
    </location>
</feature>
<reference evidence="5 6" key="1">
    <citation type="submission" date="2016-10" db="EMBL/GenBank/DDBJ databases">
        <authorList>
            <person name="de Groot N.N."/>
        </authorList>
    </citation>
    <scope>NUCLEOTIDE SEQUENCE [LARGE SCALE GENOMIC DNA]</scope>
    <source>
        <strain evidence="5 6">CBS 141442</strain>
    </source>
</reference>
<dbReference type="OrthoDB" id="823504at2759"/>
<keyword evidence="2 3" id="KW-0040">ANK repeat</keyword>
<dbReference type="InterPro" id="IPR036770">
    <property type="entry name" value="Ankyrin_rpt-contain_sf"/>
</dbReference>
<feature type="compositionally biased region" description="Polar residues" evidence="4">
    <location>
        <begin position="696"/>
        <end position="740"/>
    </location>
</feature>
<dbReference type="PANTHER" id="PTHR24201">
    <property type="entry name" value="ANK_REP_REGION DOMAIN-CONTAINING PROTEIN"/>
    <property type="match status" value="1"/>
</dbReference>
<name>A0A1L0BN95_9ASCO</name>